<dbReference type="GO" id="GO:0005886">
    <property type="term" value="C:plasma membrane"/>
    <property type="evidence" value="ECO:0007669"/>
    <property type="project" value="UniProtKB-SubCell"/>
</dbReference>
<evidence type="ECO:0000313" key="10">
    <source>
        <dbReference type="Proteomes" id="UP000229433"/>
    </source>
</evidence>
<dbReference type="GO" id="GO:0022857">
    <property type="term" value="F:transmembrane transporter activity"/>
    <property type="evidence" value="ECO:0007669"/>
    <property type="project" value="TreeGrafter"/>
</dbReference>
<feature type="transmembrane region" description="Helical" evidence="6">
    <location>
        <begin position="697"/>
        <end position="723"/>
    </location>
</feature>
<dbReference type="RefSeq" id="WP_099645753.1">
    <property type="nucleotide sequence ID" value="NZ_KZ319289.1"/>
</dbReference>
<feature type="transmembrane region" description="Helical" evidence="6">
    <location>
        <begin position="400"/>
        <end position="423"/>
    </location>
</feature>
<dbReference type="Proteomes" id="UP000229433">
    <property type="component" value="Unassembled WGS sequence"/>
</dbReference>
<keyword evidence="5 6" id="KW-0472">Membrane</keyword>
<dbReference type="Pfam" id="PF02687">
    <property type="entry name" value="FtsX"/>
    <property type="match status" value="2"/>
</dbReference>
<dbReference type="AlphaFoldDB" id="A0A2G1VT10"/>
<evidence type="ECO:0000259" key="7">
    <source>
        <dbReference type="Pfam" id="PF02687"/>
    </source>
</evidence>
<evidence type="ECO:0000256" key="3">
    <source>
        <dbReference type="ARBA" id="ARBA00022692"/>
    </source>
</evidence>
<evidence type="ECO:0000256" key="2">
    <source>
        <dbReference type="ARBA" id="ARBA00022475"/>
    </source>
</evidence>
<evidence type="ECO:0000256" key="4">
    <source>
        <dbReference type="ARBA" id="ARBA00022989"/>
    </source>
</evidence>
<organism evidence="9 10">
    <name type="scientific">Leeuwenhoekiella nanhaiensis</name>
    <dbReference type="NCBI Taxonomy" id="1655491"/>
    <lineage>
        <taxon>Bacteria</taxon>
        <taxon>Pseudomonadati</taxon>
        <taxon>Bacteroidota</taxon>
        <taxon>Flavobacteriia</taxon>
        <taxon>Flavobacteriales</taxon>
        <taxon>Flavobacteriaceae</taxon>
        <taxon>Leeuwenhoekiella</taxon>
    </lineage>
</organism>
<name>A0A2G1VT10_9FLAO</name>
<reference evidence="9 10" key="1">
    <citation type="submission" date="2017-08" db="EMBL/GenBank/DDBJ databases">
        <title>The whole genome shortgun sequences of strain Leeuwenhoekiella nanhaiensis G18 from the South China Sea.</title>
        <authorList>
            <person name="Liu Q."/>
        </authorList>
    </citation>
    <scope>NUCLEOTIDE SEQUENCE [LARGE SCALE GENOMIC DNA]</scope>
    <source>
        <strain evidence="9 10">G18</strain>
    </source>
</reference>
<comment type="caution">
    <text evidence="9">The sequence shown here is derived from an EMBL/GenBank/DDBJ whole genome shotgun (WGS) entry which is preliminary data.</text>
</comment>
<dbReference type="InterPro" id="IPR025857">
    <property type="entry name" value="MacB_PCD"/>
</dbReference>
<feature type="domain" description="MacB-like periplasmic core" evidence="8">
    <location>
        <begin position="456"/>
        <end position="661"/>
    </location>
</feature>
<gene>
    <name evidence="9" type="ORF">CJ305_08050</name>
</gene>
<evidence type="ECO:0000256" key="5">
    <source>
        <dbReference type="ARBA" id="ARBA00023136"/>
    </source>
</evidence>
<dbReference type="EMBL" id="NQXA01000003">
    <property type="protein sequence ID" value="PHQ29912.1"/>
    <property type="molecule type" value="Genomic_DNA"/>
</dbReference>
<feature type="domain" description="MacB-like periplasmic core" evidence="8">
    <location>
        <begin position="20"/>
        <end position="234"/>
    </location>
</feature>
<feature type="domain" description="ABC3 transporter permease C-terminal" evidence="7">
    <location>
        <begin position="311"/>
        <end position="428"/>
    </location>
</feature>
<protein>
    <submittedName>
        <fullName evidence="9">ABC transporter permease</fullName>
    </submittedName>
</protein>
<feature type="domain" description="ABC3 transporter permease C-terminal" evidence="7">
    <location>
        <begin position="703"/>
        <end position="816"/>
    </location>
</feature>
<comment type="subcellular location">
    <subcellularLocation>
        <location evidence="1">Cell membrane</location>
        <topology evidence="1">Multi-pass membrane protein</topology>
    </subcellularLocation>
</comment>
<evidence type="ECO:0000313" key="9">
    <source>
        <dbReference type="EMBL" id="PHQ29912.1"/>
    </source>
</evidence>
<keyword evidence="3 6" id="KW-0812">Transmembrane</keyword>
<evidence type="ECO:0000259" key="8">
    <source>
        <dbReference type="Pfam" id="PF12704"/>
    </source>
</evidence>
<keyword evidence="10" id="KW-1185">Reference proteome</keyword>
<keyword evidence="2" id="KW-1003">Cell membrane</keyword>
<dbReference type="PANTHER" id="PTHR30572:SF18">
    <property type="entry name" value="ABC-TYPE MACROLIDE FAMILY EXPORT SYSTEM PERMEASE COMPONENT 2"/>
    <property type="match status" value="1"/>
</dbReference>
<dbReference type="PANTHER" id="PTHR30572">
    <property type="entry name" value="MEMBRANE COMPONENT OF TRANSPORTER-RELATED"/>
    <property type="match status" value="1"/>
</dbReference>
<feature type="transmembrane region" description="Helical" evidence="6">
    <location>
        <begin position="786"/>
        <end position="809"/>
    </location>
</feature>
<feature type="transmembrane region" description="Helical" evidence="6">
    <location>
        <begin position="744"/>
        <end position="766"/>
    </location>
</feature>
<dbReference type="InterPro" id="IPR003838">
    <property type="entry name" value="ABC3_permease_C"/>
</dbReference>
<accession>A0A2G1VT10</accession>
<sequence length="823" mass="91327">MLRNYIKIAWRNIIRYKTNSLLNILGLTIGLASVMLIALYIQNELSYDTAFKDADRVYRVNMKGKMGDNSFYAGYTPPPAGEALVSNFPEIESATRIYQPYNTTVAYTNGETPKAFSESEILAVDPNFLEVLSYPLLKGDAATCLQQPNSIVITPQIAHKYFGSENPLGKTLLYGEEQRPLQVTGVLTDLEQYPASVKFDILMPVANFGDVSYFNWSWVWLNMATYVKLTKQASENPDALSRLEAGFPEMLRVQAAPGFKRIGQPFDEFLEKGNYWELHLQPLKDVHLYSQDITSSITEQHDVKSLYILGIIALFIVVLACVNFMNLATVQSVKRSKEIGIRKVLGSQRAQLVKQFMTEVVCYTFFAMLLAMVLVFLLLPGFNELTGKSIAAADFFNVELVVLTLAIATITAFLAGSYPAFFLTSFNPIHVLKGKGKTTKTNGLVRNGLVVFQFCIAIALISCTLIVFTQLRYTQQKDLGFDKENVLVLNNTERLGTGENSFKEELTAIPGVRNASSSSSMLTRGQFGDFYVPKATTDEPNIASDISLGSYLVDDEFIETLDLELTEGRAFKKEFNDSLSVLLNETAVAQIGWKNPIGKQLQYPGGNMEYYTVVGVLKDFNLESLHTAIEPFALFSETSQSYESGVSYITLKISGENTVNTLGQIEKLWEGYSESAPLEYTFLDEDLSHAYQEDRRLASLFTIFTALAIVVACLGLFGLIAFTAQQRSKEIGVRKVLGASVGDIVSLLAVNFLKLVLLALILAIPIAWLAMSKWLQDFVYRIDIPLWTFVVAGALALGIALITVSFQAIKAAIANPVKSLRTE</sequence>
<evidence type="ECO:0000256" key="6">
    <source>
        <dbReference type="SAM" id="Phobius"/>
    </source>
</evidence>
<feature type="transmembrane region" description="Helical" evidence="6">
    <location>
        <begin position="444"/>
        <end position="468"/>
    </location>
</feature>
<proteinExistence type="predicted"/>
<dbReference type="OrthoDB" id="8740261at2"/>
<keyword evidence="4 6" id="KW-1133">Transmembrane helix</keyword>
<feature type="transmembrane region" description="Helical" evidence="6">
    <location>
        <begin position="360"/>
        <end position="380"/>
    </location>
</feature>
<feature type="transmembrane region" description="Helical" evidence="6">
    <location>
        <begin position="21"/>
        <end position="41"/>
    </location>
</feature>
<evidence type="ECO:0000256" key="1">
    <source>
        <dbReference type="ARBA" id="ARBA00004651"/>
    </source>
</evidence>
<dbReference type="InterPro" id="IPR050250">
    <property type="entry name" value="Macrolide_Exporter_MacB"/>
</dbReference>
<dbReference type="Pfam" id="PF12704">
    <property type="entry name" value="MacB_PCD"/>
    <property type="match status" value="2"/>
</dbReference>
<feature type="transmembrane region" description="Helical" evidence="6">
    <location>
        <begin position="306"/>
        <end position="328"/>
    </location>
</feature>